<evidence type="ECO:0000313" key="3">
    <source>
        <dbReference type="Proteomes" id="UP000054538"/>
    </source>
</evidence>
<reference evidence="2 3" key="1">
    <citation type="submission" date="2014-04" db="EMBL/GenBank/DDBJ databases">
        <authorList>
            <consortium name="DOE Joint Genome Institute"/>
            <person name="Kuo A."/>
            <person name="Kohler A."/>
            <person name="Jargeat P."/>
            <person name="Nagy L.G."/>
            <person name="Floudas D."/>
            <person name="Copeland A."/>
            <person name="Barry K.W."/>
            <person name="Cichocki N."/>
            <person name="Veneault-Fourrey C."/>
            <person name="LaButti K."/>
            <person name="Lindquist E.A."/>
            <person name="Lipzen A."/>
            <person name="Lundell T."/>
            <person name="Morin E."/>
            <person name="Murat C."/>
            <person name="Sun H."/>
            <person name="Tunlid A."/>
            <person name="Henrissat B."/>
            <person name="Grigoriev I.V."/>
            <person name="Hibbett D.S."/>
            <person name="Martin F."/>
            <person name="Nordberg H.P."/>
            <person name="Cantor M.N."/>
            <person name="Hua S.X."/>
        </authorList>
    </citation>
    <scope>NUCLEOTIDE SEQUENCE [LARGE SCALE GENOMIC DNA]</scope>
    <source>
        <strain evidence="2 3">Ve08.2h10</strain>
    </source>
</reference>
<dbReference type="Proteomes" id="UP000054538">
    <property type="component" value="Unassembled WGS sequence"/>
</dbReference>
<keyword evidence="1" id="KW-1133">Transmembrane helix</keyword>
<sequence>MFVSPSICDDGRSLWSIVLDCLISLAACSWNAVHPNIPGTDEGQWTILSRRLGIMALVVLAPELLLIWALQQFTSAGMAAKAFNEWRATSRMGHEFEGWNRTHGFFAEMGGFQLYVNGDSYGPLTVKELTCYIDQGLVGIPIIKEADILDRSKNDGFNKAFVVSQLVWFVFQFIVRVVYHLPQTLLEVETLGLVALSFVTWGLWWKKPKDVFTPCRVDWTSRAHPGELELGTETGHDSLWHVFYALASAARLTDRKIVPSSAVEAHRVPTLYSGCVGHRIVYEKQERVSIFLLAGSAVWFGAVHLFSLSYPFASAYYYWTWLLCTAVIIAMPMGIFFLAFLWCLRDLITPRRSHWQSLRVMVRFNSVVYILIRVAYVVLIILTFRSLPSDVYHVVCWTTPIPHLFS</sequence>
<protein>
    <submittedName>
        <fullName evidence="2">Unplaced genomic scaffold scaffold_1186, whole genome shotgun sequence</fullName>
    </submittedName>
</protein>
<feature type="transmembrane region" description="Helical" evidence="1">
    <location>
        <begin position="185"/>
        <end position="204"/>
    </location>
</feature>
<gene>
    <name evidence="2" type="ORF">PAXRUDRAFT_833495</name>
</gene>
<organism evidence="2 3">
    <name type="scientific">Paxillus rubicundulus Ve08.2h10</name>
    <dbReference type="NCBI Taxonomy" id="930991"/>
    <lineage>
        <taxon>Eukaryota</taxon>
        <taxon>Fungi</taxon>
        <taxon>Dikarya</taxon>
        <taxon>Basidiomycota</taxon>
        <taxon>Agaricomycotina</taxon>
        <taxon>Agaricomycetes</taxon>
        <taxon>Agaricomycetidae</taxon>
        <taxon>Boletales</taxon>
        <taxon>Paxilineae</taxon>
        <taxon>Paxillaceae</taxon>
        <taxon>Paxillus</taxon>
    </lineage>
</organism>
<keyword evidence="3" id="KW-1185">Reference proteome</keyword>
<dbReference type="PANTHER" id="PTHR35043">
    <property type="entry name" value="TRANSCRIPTION FACTOR DOMAIN-CONTAINING PROTEIN"/>
    <property type="match status" value="1"/>
</dbReference>
<evidence type="ECO:0000256" key="1">
    <source>
        <dbReference type="SAM" id="Phobius"/>
    </source>
</evidence>
<evidence type="ECO:0000313" key="2">
    <source>
        <dbReference type="EMBL" id="KIK80485.1"/>
    </source>
</evidence>
<feature type="transmembrane region" description="Helical" evidence="1">
    <location>
        <begin position="364"/>
        <end position="384"/>
    </location>
</feature>
<feature type="transmembrane region" description="Helical" evidence="1">
    <location>
        <begin position="316"/>
        <end position="344"/>
    </location>
</feature>
<feature type="transmembrane region" description="Helical" evidence="1">
    <location>
        <begin position="52"/>
        <end position="70"/>
    </location>
</feature>
<keyword evidence="1" id="KW-0812">Transmembrane</keyword>
<dbReference type="AlphaFoldDB" id="A0A0D0DP10"/>
<proteinExistence type="predicted"/>
<accession>A0A0D0DP10</accession>
<feature type="transmembrane region" description="Helical" evidence="1">
    <location>
        <begin position="160"/>
        <end position="179"/>
    </location>
</feature>
<dbReference type="InParanoid" id="A0A0D0DP10"/>
<reference evidence="3" key="2">
    <citation type="submission" date="2015-01" db="EMBL/GenBank/DDBJ databases">
        <title>Evolutionary Origins and Diversification of the Mycorrhizal Mutualists.</title>
        <authorList>
            <consortium name="DOE Joint Genome Institute"/>
            <consortium name="Mycorrhizal Genomics Consortium"/>
            <person name="Kohler A."/>
            <person name="Kuo A."/>
            <person name="Nagy L.G."/>
            <person name="Floudas D."/>
            <person name="Copeland A."/>
            <person name="Barry K.W."/>
            <person name="Cichocki N."/>
            <person name="Veneault-Fourrey C."/>
            <person name="LaButti K."/>
            <person name="Lindquist E.A."/>
            <person name="Lipzen A."/>
            <person name="Lundell T."/>
            <person name="Morin E."/>
            <person name="Murat C."/>
            <person name="Riley R."/>
            <person name="Ohm R."/>
            <person name="Sun H."/>
            <person name="Tunlid A."/>
            <person name="Henrissat B."/>
            <person name="Grigoriev I.V."/>
            <person name="Hibbett D.S."/>
            <person name="Martin F."/>
        </authorList>
    </citation>
    <scope>NUCLEOTIDE SEQUENCE [LARGE SCALE GENOMIC DNA]</scope>
    <source>
        <strain evidence="3">Ve08.2h10</strain>
    </source>
</reference>
<keyword evidence="1" id="KW-0472">Membrane</keyword>
<dbReference type="STRING" id="930991.A0A0D0DP10"/>
<dbReference type="OrthoDB" id="9451547at2759"/>
<dbReference type="EMBL" id="KN826008">
    <property type="protein sequence ID" value="KIK80485.1"/>
    <property type="molecule type" value="Genomic_DNA"/>
</dbReference>
<feature type="transmembrane region" description="Helical" evidence="1">
    <location>
        <begin position="288"/>
        <end position="310"/>
    </location>
</feature>
<dbReference type="PANTHER" id="PTHR35043:SF7">
    <property type="entry name" value="TRANSCRIPTION FACTOR DOMAIN-CONTAINING PROTEIN"/>
    <property type="match status" value="1"/>
</dbReference>
<dbReference type="HOGENOM" id="CLU_022883_6_1_1"/>
<name>A0A0D0DP10_9AGAM</name>
<feature type="transmembrane region" description="Helical" evidence="1">
    <location>
        <begin position="12"/>
        <end position="32"/>
    </location>
</feature>